<dbReference type="Gene3D" id="1.10.443.10">
    <property type="entry name" value="Intergrase catalytic core"/>
    <property type="match status" value="1"/>
</dbReference>
<keyword evidence="4" id="KW-0805">Transcription regulation</keyword>
<comment type="caution">
    <text evidence="8">The sequence shown here is derived from an EMBL/GenBank/DDBJ whole genome shotgun (WGS) entry which is preliminary data.</text>
</comment>
<dbReference type="PANTHER" id="PTHR30349:SF62">
    <property type="entry name" value="TYPE 1 FIMBRIAE REGULATORY PROTEIN FIMB-RELATED"/>
    <property type="match status" value="1"/>
</dbReference>
<dbReference type="InterPro" id="IPR013762">
    <property type="entry name" value="Integrase-like_cat_sf"/>
</dbReference>
<evidence type="ECO:0000256" key="1">
    <source>
        <dbReference type="ARBA" id="ARBA00008857"/>
    </source>
</evidence>
<evidence type="ECO:0000256" key="2">
    <source>
        <dbReference type="ARBA" id="ARBA00022558"/>
    </source>
</evidence>
<protein>
    <submittedName>
        <fullName evidence="8">Tyrosine-type recombinase/integrase</fullName>
    </submittedName>
</protein>
<keyword evidence="5" id="KW-0804">Transcription</keyword>
<dbReference type="AlphaFoldDB" id="A0A732GU65"/>
<reference evidence="8" key="1">
    <citation type="journal article" date="2018" name="Genome Biol.">
        <title>SKESA: strategic k-mer extension for scrupulous assemblies.</title>
        <authorList>
            <person name="Souvorov A."/>
            <person name="Agarwala R."/>
            <person name="Lipman D.J."/>
        </authorList>
    </citation>
    <scope>NUCLEOTIDE SEQUENCE</scope>
    <source>
        <strain evidence="8">10-1049</strain>
    </source>
</reference>
<proteinExistence type="inferred from homology"/>
<dbReference type="Pfam" id="PF00589">
    <property type="entry name" value="Phage_integrase"/>
    <property type="match status" value="1"/>
</dbReference>
<reference evidence="8" key="2">
    <citation type="submission" date="2018-07" db="EMBL/GenBank/DDBJ databases">
        <authorList>
            <consortium name="NCBI Pathogen Detection Project"/>
        </authorList>
    </citation>
    <scope>NUCLEOTIDE SEQUENCE</scope>
    <source>
        <strain evidence="8">10-1049</strain>
    </source>
</reference>
<dbReference type="InterPro" id="IPR050090">
    <property type="entry name" value="Tyrosine_recombinase_XerCD"/>
</dbReference>
<dbReference type="PROSITE" id="PS51898">
    <property type="entry name" value="TYR_RECOMBINASE"/>
    <property type="match status" value="1"/>
</dbReference>
<gene>
    <name evidence="8" type="ORF">G4G51_001924</name>
</gene>
<dbReference type="EMBL" id="DAASCL010000013">
    <property type="protein sequence ID" value="HAE4977383.1"/>
    <property type="molecule type" value="Genomic_DNA"/>
</dbReference>
<keyword evidence="3" id="KW-0229">DNA integration</keyword>
<evidence type="ECO:0000259" key="7">
    <source>
        <dbReference type="PROSITE" id="PS51898"/>
    </source>
</evidence>
<dbReference type="PANTHER" id="PTHR30349">
    <property type="entry name" value="PHAGE INTEGRASE-RELATED"/>
    <property type="match status" value="1"/>
</dbReference>
<dbReference type="SUPFAM" id="SSF56349">
    <property type="entry name" value="DNA breaking-rejoining enzymes"/>
    <property type="match status" value="1"/>
</dbReference>
<dbReference type="InterPro" id="IPR002104">
    <property type="entry name" value="Integrase_catalytic"/>
</dbReference>
<sequence>MKTRRYITQGEWNTLMRAIPDTEEFVRDRCLLIMMYIHGLRVSELANIQISSLSLESNEIYIRRIKNGFSTTHPIQDEEKVWLLRWLNIRQEKLGEKTSPWLFISSRKTRISRQQVYTLVREYGEMANLPVRLHPHVLRHSCGYALANQGLDTRLIQDYLGHRNIRHTVHYTASNCKRFSRVWAPGHDSVL</sequence>
<evidence type="ECO:0000256" key="3">
    <source>
        <dbReference type="ARBA" id="ARBA00022908"/>
    </source>
</evidence>
<keyword evidence="2" id="KW-1029">Fimbrium biogenesis</keyword>
<organism evidence="8">
    <name type="scientific">Salmonella dublin</name>
    <dbReference type="NCBI Taxonomy" id="98360"/>
    <lineage>
        <taxon>Bacteria</taxon>
        <taxon>Pseudomonadati</taxon>
        <taxon>Pseudomonadota</taxon>
        <taxon>Gammaproteobacteria</taxon>
        <taxon>Enterobacterales</taxon>
        <taxon>Enterobacteriaceae</taxon>
        <taxon>Salmonella</taxon>
    </lineage>
</organism>
<feature type="domain" description="Tyr recombinase" evidence="7">
    <location>
        <begin position="2"/>
        <end position="184"/>
    </location>
</feature>
<dbReference type="GO" id="GO:0003677">
    <property type="term" value="F:DNA binding"/>
    <property type="evidence" value="ECO:0007669"/>
    <property type="project" value="InterPro"/>
</dbReference>
<evidence type="ECO:0000256" key="4">
    <source>
        <dbReference type="ARBA" id="ARBA00023015"/>
    </source>
</evidence>
<comment type="similarity">
    <text evidence="1">Belongs to the 'phage' integrase family.</text>
</comment>
<name>A0A732GU65_SALDU</name>
<evidence type="ECO:0000256" key="6">
    <source>
        <dbReference type="ARBA" id="ARBA00023172"/>
    </source>
</evidence>
<evidence type="ECO:0000256" key="5">
    <source>
        <dbReference type="ARBA" id="ARBA00023163"/>
    </source>
</evidence>
<evidence type="ECO:0000313" key="8">
    <source>
        <dbReference type="EMBL" id="HAE4977383.1"/>
    </source>
</evidence>
<dbReference type="InterPro" id="IPR011010">
    <property type="entry name" value="DNA_brk_join_enz"/>
</dbReference>
<keyword evidence="6" id="KW-0233">DNA recombination</keyword>
<dbReference type="GO" id="GO:0015074">
    <property type="term" value="P:DNA integration"/>
    <property type="evidence" value="ECO:0007669"/>
    <property type="project" value="UniProtKB-KW"/>
</dbReference>
<accession>A0A732GU65</accession>
<dbReference type="GO" id="GO:0006310">
    <property type="term" value="P:DNA recombination"/>
    <property type="evidence" value="ECO:0007669"/>
    <property type="project" value="UniProtKB-KW"/>
</dbReference>